<accession>A0A9P2HAJ7</accession>
<name>A0A9P2HAJ7_MYCTX</name>
<protein>
    <submittedName>
        <fullName evidence="2">Uncharacterized protein</fullName>
    </submittedName>
</protein>
<reference evidence="3" key="1">
    <citation type="submission" date="2009-03" db="EMBL/GenBank/DDBJ databases">
        <title>The Genome Sequence of Mycobacterium africanum strain K85 (originally listed here as Mycobacterium tuberculosis).</title>
        <authorList>
            <consortium name="The Broad Institute Genome Sequencing Platform"/>
            <person name="Small P."/>
            <person name="Gagneaux S."/>
            <person name="Hopewell P."/>
            <person name="Young S.K."/>
            <person name="Kodira C.D."/>
            <person name="Zeng Q."/>
            <person name="Koehrsen M."/>
            <person name="Alvarado L."/>
            <person name="Berlin A."/>
            <person name="Borenstein D."/>
            <person name="Chen Z."/>
            <person name="Engels R."/>
            <person name="Freedman E."/>
            <person name="Gellesch M."/>
            <person name="Goldberg J."/>
            <person name="Griggs A."/>
            <person name="Gujja S."/>
            <person name="Heiman D."/>
            <person name="Hepburn T."/>
            <person name="Howarth C."/>
            <person name="Jen D."/>
            <person name="Larson L."/>
            <person name="Lewis B."/>
            <person name="Mehta T."/>
            <person name="Park D."/>
            <person name="Pearson M."/>
            <person name="Roberts A."/>
            <person name="Saif S."/>
            <person name="Shea T."/>
            <person name="Shenoy N."/>
            <person name="Sisk P."/>
            <person name="Stolte C."/>
            <person name="Sykes S."/>
            <person name="Walk T."/>
            <person name="White J."/>
            <person name="Yandava C."/>
            <person name="Nusbaum C."/>
            <person name="Galagan J."/>
            <person name="Birren B."/>
        </authorList>
    </citation>
    <scope>NUCLEOTIDE SEQUENCE [LARGE SCALE GENOMIC DNA]</scope>
    <source>
        <strain evidence="3">K85</strain>
    </source>
</reference>
<feature type="region of interest" description="Disordered" evidence="1">
    <location>
        <begin position="63"/>
        <end position="84"/>
    </location>
</feature>
<dbReference type="Proteomes" id="UP000005088">
    <property type="component" value="Unassembled WGS sequence"/>
</dbReference>
<dbReference type="AlphaFoldDB" id="A0A9P2HAJ7"/>
<proteinExistence type="predicted"/>
<dbReference type="EMBL" id="GG663503">
    <property type="protein sequence ID" value="EFD44773.2"/>
    <property type="molecule type" value="Genomic_DNA"/>
</dbReference>
<organism evidence="2 3">
    <name type="scientific">Mycobacterium tuberculosis variant africanum K85</name>
    <dbReference type="NCBI Taxonomy" id="611304"/>
    <lineage>
        <taxon>Bacteria</taxon>
        <taxon>Bacillati</taxon>
        <taxon>Actinomycetota</taxon>
        <taxon>Actinomycetes</taxon>
        <taxon>Mycobacteriales</taxon>
        <taxon>Mycobacteriaceae</taxon>
        <taxon>Mycobacterium</taxon>
        <taxon>Mycobacterium tuberculosis complex</taxon>
    </lineage>
</organism>
<sequence length="134" mass="14571">MSVAGDISGQTGMAAAEVICDTPPRCSSQAYDQGISKMLFRTSCISSPCHPLGVVFSSTGRSQVHQVSPDPRGAMNFPASASPGRRTWSRYDGNLEPCRAAQHIEDALLESLPDPVRFPISAKERYAHDRDRLH</sequence>
<gene>
    <name evidence="2" type="ORF">TBOG_03608</name>
</gene>
<evidence type="ECO:0000256" key="1">
    <source>
        <dbReference type="SAM" id="MobiDB-lite"/>
    </source>
</evidence>
<evidence type="ECO:0000313" key="2">
    <source>
        <dbReference type="EMBL" id="EFD44773.2"/>
    </source>
</evidence>
<evidence type="ECO:0000313" key="3">
    <source>
        <dbReference type="Proteomes" id="UP000005088"/>
    </source>
</evidence>